<name>A0A2C9DBJ3_9HYPH</name>
<accession>A0A2C9DBJ3</accession>
<reference evidence="8" key="1">
    <citation type="submission" date="2017-09" db="EMBL/GenBank/DDBJ databases">
        <title>Genome sequence of Nannocystis excedens DSM 71.</title>
        <authorList>
            <person name="Blom J."/>
        </authorList>
    </citation>
    <scope>NUCLEOTIDE SEQUENCE [LARGE SCALE GENOMIC DNA]</scope>
    <source>
        <strain evidence="8">type strain: E19</strain>
    </source>
</reference>
<evidence type="ECO:0000256" key="1">
    <source>
        <dbReference type="ARBA" id="ARBA00038414"/>
    </source>
</evidence>
<sequence>MRIHLINPNTTVSMTDKAAAAARAVAAPGTEIIAATSKNGPASIEGAYDGAIAVPGMLLAMKEAEESGVDGHILACFDDTGIDAARALAKGPVIGIGQAAFHVASLITHRFSVVTTLSRSIPVIEGNLVAYGLATRCTRVRASDIPVLDLEKPGSGARDTISAEIAAALKTDGAEGIVLGCAGMADLAADLSAEHGVPVIEGVGCAVKLMEALLGLKAATAKTGLWSAPLPKSYSGFMTPLAPKG</sequence>
<evidence type="ECO:0000256" key="2">
    <source>
        <dbReference type="ARBA" id="ARBA00051635"/>
    </source>
</evidence>
<dbReference type="FunFam" id="3.40.50.12500:FF:000001">
    <property type="entry name" value="Putative hydantoin racemase"/>
    <property type="match status" value="1"/>
</dbReference>
<dbReference type="RefSeq" id="WP_099557404.1">
    <property type="nucleotide sequence ID" value="NZ_LT960614.1"/>
</dbReference>
<evidence type="ECO:0000256" key="5">
    <source>
        <dbReference type="ARBA" id="ARBA00093199"/>
    </source>
</evidence>
<dbReference type="EMBL" id="LT960614">
    <property type="protein sequence ID" value="SON57101.1"/>
    <property type="molecule type" value="Genomic_DNA"/>
</dbReference>
<dbReference type="PANTHER" id="PTHR28047:SF5">
    <property type="entry name" value="PROTEIN DCG1"/>
    <property type="match status" value="1"/>
</dbReference>
<comment type="catalytic activity">
    <reaction evidence="5">
        <text>D-5-benzylhydantoin = L-5-benzylhydantoin</text>
        <dbReference type="Rhea" id="RHEA:83991"/>
        <dbReference type="ChEBI" id="CHEBI:176864"/>
        <dbReference type="ChEBI" id="CHEBI:233540"/>
    </reaction>
</comment>
<dbReference type="GO" id="GO:0047661">
    <property type="term" value="F:amino-acid racemase activity"/>
    <property type="evidence" value="ECO:0007669"/>
    <property type="project" value="InterPro"/>
</dbReference>
<evidence type="ECO:0000256" key="6">
    <source>
        <dbReference type="ARBA" id="ARBA00093234"/>
    </source>
</evidence>
<dbReference type="OrthoDB" id="9791723at2"/>
<evidence type="ECO:0000256" key="4">
    <source>
        <dbReference type="ARBA" id="ARBA00067972"/>
    </source>
</evidence>
<dbReference type="EC" id="5.1.99.5" evidence="3"/>
<organism evidence="7 8">
    <name type="scientific">Hartmannibacter diazotrophicus</name>
    <dbReference type="NCBI Taxonomy" id="1482074"/>
    <lineage>
        <taxon>Bacteria</taxon>
        <taxon>Pseudomonadati</taxon>
        <taxon>Pseudomonadota</taxon>
        <taxon>Alphaproteobacteria</taxon>
        <taxon>Hyphomicrobiales</taxon>
        <taxon>Pleomorphomonadaceae</taxon>
        <taxon>Hartmannibacter</taxon>
    </lineage>
</organism>
<dbReference type="GO" id="GO:0036348">
    <property type="term" value="F:hydantoin racemase activity"/>
    <property type="evidence" value="ECO:0007669"/>
    <property type="project" value="UniProtKB-EC"/>
</dbReference>
<keyword evidence="8" id="KW-1185">Reference proteome</keyword>
<comment type="catalytic activity">
    <reaction evidence="2">
        <text>a D-5-monosubstituted hydantoin = a L-5-monosubstituted hydantoin</text>
        <dbReference type="Rhea" id="RHEA:46624"/>
        <dbReference type="ChEBI" id="CHEBI:86339"/>
        <dbReference type="ChEBI" id="CHEBI:86340"/>
        <dbReference type="EC" id="5.1.99.5"/>
    </reaction>
</comment>
<comment type="similarity">
    <text evidence="1">Belongs to the HyuE racemase family.</text>
</comment>
<evidence type="ECO:0000313" key="8">
    <source>
        <dbReference type="Proteomes" id="UP000223606"/>
    </source>
</evidence>
<dbReference type="Proteomes" id="UP000223606">
    <property type="component" value="Chromosome 1"/>
</dbReference>
<dbReference type="InterPro" id="IPR053714">
    <property type="entry name" value="Iso_Racemase_Enz_sf"/>
</dbReference>
<gene>
    <name evidence="7" type="ORF">HDIA_3560</name>
</gene>
<dbReference type="Gene3D" id="3.40.50.12500">
    <property type="match status" value="1"/>
</dbReference>
<evidence type="ECO:0000256" key="3">
    <source>
        <dbReference type="ARBA" id="ARBA00066406"/>
    </source>
</evidence>
<dbReference type="KEGG" id="hdi:HDIA_3560"/>
<dbReference type="InterPro" id="IPR052186">
    <property type="entry name" value="Hydantoin_racemase-like"/>
</dbReference>
<dbReference type="Pfam" id="PF01177">
    <property type="entry name" value="Asp_Glu_race"/>
    <property type="match status" value="1"/>
</dbReference>
<evidence type="ECO:0000313" key="7">
    <source>
        <dbReference type="EMBL" id="SON57101.1"/>
    </source>
</evidence>
<protein>
    <recommendedName>
        <fullName evidence="4">Hydantoin racemase</fullName>
        <ecNumber evidence="3">5.1.99.5</ecNumber>
    </recommendedName>
</protein>
<proteinExistence type="inferred from homology"/>
<dbReference type="PANTHER" id="PTHR28047">
    <property type="entry name" value="PROTEIN DCG1"/>
    <property type="match status" value="1"/>
</dbReference>
<comment type="catalytic activity">
    <reaction evidence="6">
        <text>D-5-isobutylhydantoin = L-5-isobutylhydantoin</text>
        <dbReference type="Rhea" id="RHEA:84231"/>
        <dbReference type="ChEBI" id="CHEBI:233609"/>
        <dbReference type="ChEBI" id="CHEBI:233610"/>
    </reaction>
</comment>
<dbReference type="AlphaFoldDB" id="A0A2C9DBJ3"/>
<dbReference type="InterPro" id="IPR015942">
    <property type="entry name" value="Asp/Glu/hydantoin_racemase"/>
</dbReference>